<evidence type="ECO:0000256" key="3">
    <source>
        <dbReference type="ARBA" id="ARBA00022729"/>
    </source>
</evidence>
<evidence type="ECO:0000256" key="5">
    <source>
        <dbReference type="ARBA" id="ARBA00023157"/>
    </source>
</evidence>
<sequence length="692" mass="78139">MKYRLLLFALLTGCAAQEIYMMSSEWSRWSPWSFCSGSVRVRVRACATVRGFKCIGHNKEFQSCDLATTTSSPSEGKIIDDPFLEDRSAAMKQLYPDYDQPFKPQAVKVSTTEAPFFKNNQLLERLRENDSLASLINRAATVSPSPSSPSPSSSSSSPPILNPSQEEYEDEEDIEEETPITLSPPSSFSTVSLSTRIPEIRVATVTTKPSSSRVTSQLQRKRPIDIPSTTVSPKKEKEGLESLEHYEDGEIEEGSEYEEPSEGDDGGEKREKDVKSMERNKIVAAASKIITEKERVRNAEDEKDINRRREDVKRENVRHKVDGGDDDLPLSSSIMKRKDLQSQSSQINHIPVKMSTSDPFEDNGIHSKLLNVEVEMRDADKKSRRDLEFTLKNVNGIIEKLEYEARFRATQGNGLTPLQHAYLKRSKDIRSQLIGLMEKKNTTTPSPITTTTTITTSITPPSSPSSTSSPSTPPEPLNPKIAEDTVRALDWLMENINDRLEPEGITVTAPLTTHRPKKSMFMIINKVNELKIVRHRTRRPSYMKGVRFIENGEEIHPHPIRLRTHSIPSQKSFRLPSSSIRTFGIDSIDGKTDDKVKEHIPLLTPTQPVIISSTVRPRPITVLPGFGIEPIIGTDWQPFEWSEWSDWSECVCKWQLRKRICIPHSEEVQCPSPEYQRRKCEGGSCNQRAALH</sequence>
<dbReference type="InterPro" id="IPR052065">
    <property type="entry name" value="Compl_asym_regulator"/>
</dbReference>
<dbReference type="PANTHER" id="PTHR22906:SF43">
    <property type="entry name" value="PROPERDIN"/>
    <property type="match status" value="1"/>
</dbReference>
<feature type="compositionally biased region" description="Acidic residues" evidence="6">
    <location>
        <begin position="249"/>
        <end position="265"/>
    </location>
</feature>
<dbReference type="InterPro" id="IPR036383">
    <property type="entry name" value="TSP1_rpt_sf"/>
</dbReference>
<evidence type="ECO:0000256" key="4">
    <source>
        <dbReference type="ARBA" id="ARBA00022737"/>
    </source>
</evidence>
<comment type="subcellular location">
    <subcellularLocation>
        <location evidence="1">Secreted</location>
    </subcellularLocation>
</comment>
<evidence type="ECO:0000313" key="9">
    <source>
        <dbReference type="Proteomes" id="UP000005239"/>
    </source>
</evidence>
<keyword evidence="2" id="KW-0964">Secreted</keyword>
<dbReference type="OrthoDB" id="5855801at2759"/>
<keyword evidence="5" id="KW-1015">Disulfide bond</keyword>
<protein>
    <submittedName>
        <fullName evidence="8">Uncharacterized protein</fullName>
    </submittedName>
</protein>
<dbReference type="AlphaFoldDB" id="A0A2A6BWV5"/>
<reference evidence="9" key="1">
    <citation type="journal article" date="2008" name="Nat. Genet.">
        <title>The Pristionchus pacificus genome provides a unique perspective on nematode lifestyle and parasitism.</title>
        <authorList>
            <person name="Dieterich C."/>
            <person name="Clifton S.W."/>
            <person name="Schuster L.N."/>
            <person name="Chinwalla A."/>
            <person name="Delehaunty K."/>
            <person name="Dinkelacker I."/>
            <person name="Fulton L."/>
            <person name="Fulton R."/>
            <person name="Godfrey J."/>
            <person name="Minx P."/>
            <person name="Mitreva M."/>
            <person name="Roeseler W."/>
            <person name="Tian H."/>
            <person name="Witte H."/>
            <person name="Yang S.P."/>
            <person name="Wilson R.K."/>
            <person name="Sommer R.J."/>
        </authorList>
    </citation>
    <scope>NUCLEOTIDE SEQUENCE [LARGE SCALE GENOMIC DNA]</scope>
    <source>
        <strain evidence="9">PS312</strain>
    </source>
</reference>
<keyword evidence="3 7" id="KW-0732">Signal</keyword>
<evidence type="ECO:0000256" key="2">
    <source>
        <dbReference type="ARBA" id="ARBA00022525"/>
    </source>
</evidence>
<feature type="signal peptide" evidence="7">
    <location>
        <begin position="1"/>
        <end position="16"/>
    </location>
</feature>
<feature type="region of interest" description="Disordered" evidence="6">
    <location>
        <begin position="140"/>
        <end position="280"/>
    </location>
</feature>
<dbReference type="PANTHER" id="PTHR22906">
    <property type="entry name" value="PROPERDIN"/>
    <property type="match status" value="1"/>
</dbReference>
<feature type="compositionally biased region" description="Polar residues" evidence="6">
    <location>
        <begin position="204"/>
        <end position="218"/>
    </location>
</feature>
<accession>A0A2A6BWV5</accession>
<proteinExistence type="predicted"/>
<dbReference type="SUPFAM" id="SSF82895">
    <property type="entry name" value="TSP-1 type 1 repeat"/>
    <property type="match status" value="1"/>
</dbReference>
<dbReference type="InterPro" id="IPR000884">
    <property type="entry name" value="TSP1_rpt"/>
</dbReference>
<gene>
    <name evidence="8" type="primary">WBGene00118431</name>
</gene>
<reference evidence="8" key="2">
    <citation type="submission" date="2022-06" db="UniProtKB">
        <authorList>
            <consortium name="EnsemblMetazoa"/>
        </authorList>
    </citation>
    <scope>IDENTIFICATION</scope>
    <source>
        <strain evidence="8">PS312</strain>
    </source>
</reference>
<feature type="compositionally biased region" description="Low complexity" evidence="6">
    <location>
        <begin position="442"/>
        <end position="470"/>
    </location>
</feature>
<dbReference type="EnsemblMetazoa" id="PPA28877.1">
    <property type="protein sequence ID" value="PPA28877.1"/>
    <property type="gene ID" value="WBGene00118431"/>
</dbReference>
<feature type="compositionally biased region" description="Low complexity" evidence="6">
    <location>
        <begin position="181"/>
        <end position="195"/>
    </location>
</feature>
<feature type="compositionally biased region" description="Low complexity" evidence="6">
    <location>
        <begin position="150"/>
        <end position="159"/>
    </location>
</feature>
<evidence type="ECO:0000313" key="8">
    <source>
        <dbReference type="EnsemblMetazoa" id="PPA28877.1"/>
    </source>
</evidence>
<keyword evidence="4" id="KW-0677">Repeat</keyword>
<dbReference type="PROSITE" id="PS50092">
    <property type="entry name" value="TSP1"/>
    <property type="match status" value="2"/>
</dbReference>
<organism evidence="8 9">
    <name type="scientific">Pristionchus pacificus</name>
    <name type="common">Parasitic nematode worm</name>
    <dbReference type="NCBI Taxonomy" id="54126"/>
    <lineage>
        <taxon>Eukaryota</taxon>
        <taxon>Metazoa</taxon>
        <taxon>Ecdysozoa</taxon>
        <taxon>Nematoda</taxon>
        <taxon>Chromadorea</taxon>
        <taxon>Rhabditida</taxon>
        <taxon>Rhabditina</taxon>
        <taxon>Diplogasteromorpha</taxon>
        <taxon>Diplogasteroidea</taxon>
        <taxon>Neodiplogasteridae</taxon>
        <taxon>Pristionchus</taxon>
    </lineage>
</organism>
<evidence type="ECO:0000256" key="7">
    <source>
        <dbReference type="SAM" id="SignalP"/>
    </source>
</evidence>
<dbReference type="Proteomes" id="UP000005239">
    <property type="component" value="Unassembled WGS sequence"/>
</dbReference>
<evidence type="ECO:0000256" key="1">
    <source>
        <dbReference type="ARBA" id="ARBA00004613"/>
    </source>
</evidence>
<feature type="compositionally biased region" description="Basic and acidic residues" evidence="6">
    <location>
        <begin position="233"/>
        <end position="248"/>
    </location>
</feature>
<name>A0A2A6BWV5_PRIPA</name>
<dbReference type="SMART" id="SM00209">
    <property type="entry name" value="TSP1"/>
    <property type="match status" value="2"/>
</dbReference>
<keyword evidence="9" id="KW-1185">Reference proteome</keyword>
<evidence type="ECO:0000256" key="6">
    <source>
        <dbReference type="SAM" id="MobiDB-lite"/>
    </source>
</evidence>
<feature type="chain" id="PRO_5043994292" evidence="7">
    <location>
        <begin position="17"/>
        <end position="692"/>
    </location>
</feature>
<feature type="compositionally biased region" description="Acidic residues" evidence="6">
    <location>
        <begin position="166"/>
        <end position="178"/>
    </location>
</feature>
<accession>A0A8R1YKL4</accession>
<feature type="compositionally biased region" description="Basic and acidic residues" evidence="6">
    <location>
        <begin position="266"/>
        <end position="280"/>
    </location>
</feature>
<feature type="region of interest" description="Disordered" evidence="6">
    <location>
        <begin position="441"/>
        <end position="480"/>
    </location>
</feature>